<dbReference type="RefSeq" id="WP_010925104.1">
    <property type="nucleotide sequence ID" value="NC_002771.1"/>
</dbReference>
<evidence type="ECO:0000256" key="3">
    <source>
        <dbReference type="ARBA" id="ARBA00004496"/>
    </source>
</evidence>
<keyword evidence="6 10" id="KW-0540">Nuclease</keyword>
<evidence type="ECO:0000256" key="2">
    <source>
        <dbReference type="ARBA" id="ARBA00004065"/>
    </source>
</evidence>
<dbReference type="HOGENOM" id="CLU_059546_2_0_14"/>
<dbReference type="EC" id="3.1.26.4" evidence="11"/>
<dbReference type="eggNOG" id="COG1039">
    <property type="taxonomic scope" value="Bacteria"/>
</dbReference>
<dbReference type="GO" id="GO:0043137">
    <property type="term" value="P:DNA replication, removal of RNA primer"/>
    <property type="evidence" value="ECO:0007669"/>
    <property type="project" value="TreeGrafter"/>
</dbReference>
<comment type="similarity">
    <text evidence="4">Belongs to the RNase HII family. RnhC subfamily.</text>
</comment>
<evidence type="ECO:0000256" key="6">
    <source>
        <dbReference type="ARBA" id="ARBA00022722"/>
    </source>
</evidence>
<evidence type="ECO:0000256" key="4">
    <source>
        <dbReference type="ARBA" id="ARBA00008378"/>
    </source>
</evidence>
<evidence type="ECO:0000256" key="8">
    <source>
        <dbReference type="ARBA" id="ARBA00022759"/>
    </source>
</evidence>
<dbReference type="GO" id="GO:0004523">
    <property type="term" value="F:RNA-DNA hybrid ribonuclease activity"/>
    <property type="evidence" value="ECO:0007669"/>
    <property type="project" value="UniProtKB-UniRule"/>
</dbReference>
<comment type="catalytic activity">
    <reaction evidence="1 10 11">
        <text>Endonucleolytic cleavage to 5'-phosphomonoester.</text>
        <dbReference type="EC" id="3.1.26.4"/>
    </reaction>
</comment>
<dbReference type="GO" id="GO:0006298">
    <property type="term" value="P:mismatch repair"/>
    <property type="evidence" value="ECO:0007669"/>
    <property type="project" value="TreeGrafter"/>
</dbReference>
<sequence length="243" mass="27662">MQIKEIQDVHELQQELANKKVLGIDETGVGDYFTPLVAAVAVVSEENVQKLIDLGVKDSKKLSDSKIQQLASIIKENELAKFKVAHIGPKGYNNMTKKNNANEIKTFVHLKALKEAKFTIKTNDFDCVLIDQYSTENAIKGYLEKWFDPSMKWAGFRKINKPIYLTYQAESKHISVAVASIMARDFLINKMKEYNALYGVELPLGASEAVKQFSRDFIEKNTSNEKEKAILMNEMMKNFKLED</sequence>
<dbReference type="STRING" id="272635.gene:17576891"/>
<comment type="subcellular location">
    <subcellularLocation>
        <location evidence="3">Cytoplasm</location>
    </subcellularLocation>
</comment>
<keyword evidence="14" id="KW-1185">Reference proteome</keyword>
<comment type="cofactor">
    <cofactor evidence="10">
        <name>Mn(2+)</name>
        <dbReference type="ChEBI" id="CHEBI:29035"/>
    </cofactor>
    <cofactor evidence="10">
        <name>Mg(2+)</name>
        <dbReference type="ChEBI" id="CHEBI:18420"/>
    </cofactor>
    <text evidence="10">Manganese or magnesium. Binds 1 divalent metal ion per monomer in the absence of substrate. May bind a second metal ion after substrate binding.</text>
</comment>
<protein>
    <recommendedName>
        <fullName evidence="11">Ribonuclease</fullName>
        <ecNumber evidence="11">3.1.26.4</ecNumber>
    </recommendedName>
</protein>
<evidence type="ECO:0000256" key="11">
    <source>
        <dbReference type="RuleBase" id="RU003515"/>
    </source>
</evidence>
<dbReference type="Proteomes" id="UP000000528">
    <property type="component" value="Chromosome"/>
</dbReference>
<dbReference type="GO" id="GO:0003723">
    <property type="term" value="F:RNA binding"/>
    <property type="evidence" value="ECO:0007669"/>
    <property type="project" value="UniProtKB-UniRule"/>
</dbReference>
<keyword evidence="5" id="KW-0963">Cytoplasm</keyword>
<organism evidence="14">
    <name type="scientific">Mycoplasmopsis pulmonis (strain UAB CTIP)</name>
    <name type="common">Mycoplasma pulmonis</name>
    <dbReference type="NCBI Taxonomy" id="272635"/>
    <lineage>
        <taxon>Bacteria</taxon>
        <taxon>Bacillati</taxon>
        <taxon>Mycoplasmatota</taxon>
        <taxon>Mycoplasmoidales</taxon>
        <taxon>Metamycoplasmataceae</taxon>
        <taxon>Mycoplasmopsis</taxon>
    </lineage>
</organism>
<dbReference type="EMBL" id="AL445564">
    <property type="protein sequence ID" value="CAC13473.1"/>
    <property type="molecule type" value="Genomic_DNA"/>
</dbReference>
<dbReference type="PANTHER" id="PTHR10954">
    <property type="entry name" value="RIBONUCLEASE H2 SUBUNIT A"/>
    <property type="match status" value="1"/>
</dbReference>
<dbReference type="GO" id="GO:0005737">
    <property type="term" value="C:cytoplasm"/>
    <property type="evidence" value="ECO:0007669"/>
    <property type="project" value="UniProtKB-SubCell"/>
</dbReference>
<proteinExistence type="inferred from homology"/>
<dbReference type="AlphaFoldDB" id="Q98QR1"/>
<keyword evidence="7 10" id="KW-0479">Metal-binding</keyword>
<dbReference type="PIR" id="D90549">
    <property type="entry name" value="D90549"/>
</dbReference>
<dbReference type="PANTHER" id="PTHR10954:SF23">
    <property type="entry name" value="RIBONUCLEASE"/>
    <property type="match status" value="1"/>
</dbReference>
<name>Q98QR1_MYCPU</name>
<keyword evidence="8 10" id="KW-0255">Endonuclease</keyword>
<comment type="function">
    <text evidence="2 11">Endonuclease that specifically degrades the RNA of RNA-DNA hybrids.</text>
</comment>
<evidence type="ECO:0000259" key="12">
    <source>
        <dbReference type="PROSITE" id="PS51975"/>
    </source>
</evidence>
<keyword evidence="9 10" id="KW-0378">Hydrolase</keyword>
<dbReference type="InterPro" id="IPR012337">
    <property type="entry name" value="RNaseH-like_sf"/>
</dbReference>
<accession>Q98QR1</accession>
<dbReference type="PROSITE" id="PS51975">
    <property type="entry name" value="RNASE_H_2"/>
    <property type="match status" value="1"/>
</dbReference>
<dbReference type="SUPFAM" id="SSF53098">
    <property type="entry name" value="Ribonuclease H-like"/>
    <property type="match status" value="1"/>
</dbReference>
<evidence type="ECO:0000313" key="13">
    <source>
        <dbReference type="EMBL" id="CAC13473.1"/>
    </source>
</evidence>
<dbReference type="GO" id="GO:0046872">
    <property type="term" value="F:metal ion binding"/>
    <property type="evidence" value="ECO:0007669"/>
    <property type="project" value="UniProtKB-KW"/>
</dbReference>
<reference evidence="13 14" key="1">
    <citation type="journal article" date="2001" name="Nucleic Acids Res.">
        <title>The complete genome sequence of the murine respiratory pathogen Mycoplasma pulmonis.</title>
        <authorList>
            <person name="Chambaud I."/>
            <person name="Heilig R."/>
            <person name="Ferris S."/>
            <person name="Barbe V."/>
            <person name="Samson D."/>
            <person name="Galisson F."/>
            <person name="Moszer I."/>
            <person name="Dybvig K."/>
            <person name="Wroblewski H."/>
            <person name="Viari A."/>
            <person name="Rocha E.P.C."/>
            <person name="Blanchard A."/>
        </authorList>
    </citation>
    <scope>NUCLEOTIDE SEQUENCE [LARGE SCALE GENOMIC DNA]</scope>
    <source>
        <strain evidence="13 14">UAB CTIP</strain>
    </source>
</reference>
<feature type="binding site" evidence="10">
    <location>
        <position position="26"/>
    </location>
    <ligand>
        <name>a divalent metal cation</name>
        <dbReference type="ChEBI" id="CHEBI:60240"/>
    </ligand>
</feature>
<dbReference type="CDD" id="cd06590">
    <property type="entry name" value="RNase_HII_bacteria_HIII_like"/>
    <property type="match status" value="1"/>
</dbReference>
<feature type="binding site" evidence="10">
    <location>
        <position position="25"/>
    </location>
    <ligand>
        <name>a divalent metal cation</name>
        <dbReference type="ChEBI" id="CHEBI:60240"/>
    </ligand>
</feature>
<dbReference type="GO" id="GO:0032299">
    <property type="term" value="C:ribonuclease H2 complex"/>
    <property type="evidence" value="ECO:0007669"/>
    <property type="project" value="TreeGrafter"/>
</dbReference>
<evidence type="ECO:0000313" key="14">
    <source>
        <dbReference type="Proteomes" id="UP000000528"/>
    </source>
</evidence>
<dbReference type="Gene3D" id="3.30.420.10">
    <property type="entry name" value="Ribonuclease H-like superfamily/Ribonuclease H"/>
    <property type="match status" value="1"/>
</dbReference>
<evidence type="ECO:0000256" key="10">
    <source>
        <dbReference type="PROSITE-ProRule" id="PRU01319"/>
    </source>
</evidence>
<feature type="binding site" evidence="10">
    <location>
        <position position="131"/>
    </location>
    <ligand>
        <name>a divalent metal cation</name>
        <dbReference type="ChEBI" id="CHEBI:60240"/>
    </ligand>
</feature>
<evidence type="ECO:0000256" key="1">
    <source>
        <dbReference type="ARBA" id="ARBA00000077"/>
    </source>
</evidence>
<evidence type="ECO:0000256" key="7">
    <source>
        <dbReference type="ARBA" id="ARBA00022723"/>
    </source>
</evidence>
<dbReference type="KEGG" id="mpu:MYPU_3000"/>
<dbReference type="Pfam" id="PF01351">
    <property type="entry name" value="RNase_HII"/>
    <property type="match status" value="1"/>
</dbReference>
<gene>
    <name evidence="13" type="ordered locus">MYPU_3000</name>
</gene>
<dbReference type="InterPro" id="IPR001352">
    <property type="entry name" value="RNase_HII/HIII"/>
</dbReference>
<dbReference type="InterPro" id="IPR024567">
    <property type="entry name" value="RNase_HII/HIII_dom"/>
</dbReference>
<dbReference type="BioCyc" id="MPUL272635:G1GT6-301-MONOMER"/>
<feature type="domain" description="RNase H type-2" evidence="12">
    <location>
        <begin position="19"/>
        <end position="243"/>
    </location>
</feature>
<dbReference type="InterPro" id="IPR036397">
    <property type="entry name" value="RNaseH_sf"/>
</dbReference>
<evidence type="ECO:0000256" key="9">
    <source>
        <dbReference type="ARBA" id="ARBA00022801"/>
    </source>
</evidence>
<evidence type="ECO:0000256" key="5">
    <source>
        <dbReference type="ARBA" id="ARBA00022490"/>
    </source>
</evidence>